<feature type="compositionally biased region" description="Basic and acidic residues" evidence="12">
    <location>
        <begin position="190"/>
        <end position="203"/>
    </location>
</feature>
<dbReference type="GO" id="GO:0005524">
    <property type="term" value="F:ATP binding"/>
    <property type="evidence" value="ECO:0007669"/>
    <property type="project" value="UniProtKB-UniRule"/>
</dbReference>
<feature type="binding site" evidence="9">
    <location>
        <begin position="501"/>
        <end position="506"/>
    </location>
    <ligand>
        <name>ATP</name>
        <dbReference type="ChEBI" id="CHEBI:30616"/>
    </ligand>
</feature>
<accession>A0A1X7K4V3</accession>
<evidence type="ECO:0000313" key="15">
    <source>
        <dbReference type="Proteomes" id="UP000193244"/>
    </source>
</evidence>
<dbReference type="GO" id="GO:0003723">
    <property type="term" value="F:RNA binding"/>
    <property type="evidence" value="ECO:0007669"/>
    <property type="project" value="UniProtKB-UniRule"/>
</dbReference>
<keyword evidence="15" id="KW-1185">Reference proteome</keyword>
<keyword evidence="5 9" id="KW-0067">ATP-binding</keyword>
<dbReference type="PANTHER" id="PTHR46425">
    <property type="entry name" value="TRANSCRIPTION TERMINATION FACTOR RHO"/>
    <property type="match status" value="1"/>
</dbReference>
<dbReference type="InterPro" id="IPR036269">
    <property type="entry name" value="Rho_N_sf"/>
</dbReference>
<evidence type="ECO:0000256" key="6">
    <source>
        <dbReference type="ARBA" id="ARBA00022884"/>
    </source>
</evidence>
<evidence type="ECO:0000256" key="4">
    <source>
        <dbReference type="ARBA" id="ARBA00022806"/>
    </source>
</evidence>
<dbReference type="SUPFAM" id="SSF68912">
    <property type="entry name" value="Rho N-terminal domain-like"/>
    <property type="match status" value="1"/>
</dbReference>
<dbReference type="Proteomes" id="UP000193244">
    <property type="component" value="Unassembled WGS sequence"/>
</dbReference>
<evidence type="ECO:0000256" key="7">
    <source>
        <dbReference type="ARBA" id="ARBA00023015"/>
    </source>
</evidence>
<dbReference type="AlphaFoldDB" id="A0A1X7K4V3"/>
<dbReference type="InterPro" id="IPR003593">
    <property type="entry name" value="AAA+_ATPase"/>
</dbReference>
<dbReference type="SMART" id="SM00959">
    <property type="entry name" value="Rho_N"/>
    <property type="match status" value="1"/>
</dbReference>
<keyword evidence="2 9" id="KW-0547">Nucleotide-binding</keyword>
<evidence type="ECO:0000256" key="1">
    <source>
        <dbReference type="ARBA" id="ARBA00022472"/>
    </source>
</evidence>
<dbReference type="SUPFAM" id="SSF50249">
    <property type="entry name" value="Nucleic acid-binding proteins"/>
    <property type="match status" value="1"/>
</dbReference>
<evidence type="ECO:0000313" key="14">
    <source>
        <dbReference type="EMBL" id="SMG35855.1"/>
    </source>
</evidence>
<dbReference type="InterPro" id="IPR000194">
    <property type="entry name" value="ATPase_F1/V1/A1_a/bsu_nucl-bd"/>
</dbReference>
<feature type="domain" description="Rho RNA-BD" evidence="13">
    <location>
        <begin position="369"/>
        <end position="446"/>
    </location>
</feature>
<sequence>MEGNPTHVTDVNLRAPGAETPTALAGLKVAELQALAQSLGINGAARLRKGELVQAITDRQASDSAAPALTADDSVVSAPVESPAEQPTLVEVSETTEKSDDVVVDGGVDAALVDAFVAAPLNDIVPADEIVEAERPQTDTSAPRKRAPRRAKSVDGAGAVESDTRVSAVSHVNAKSDELSALLPPVTRGRAADKDARTSEPRATENVQSSDADESRSEQPREQGGRQGRNRNRNRDRDRNQDKQNSADQPADVQNADRASTERSGAARGQSDRAQAENGQNGRGQNENGRNARTQDENGQNGRGQNGRNQNERAQNERPQNDRGDSNGPVLEEDGRGDRSARNRYRDRKRRGQTGNDELEPEISEDDVLIPVAGILDILDNYAFVRTSGYLPGNNDVYVSLGQVKKYNLRKGDAVVGSIRQPREGDGNGRQKYNAIVKIESINGLPVDEAANRVEFNKLTPLYPQERLRLETEPGKLTQRIIDLVAPIGKGQRGLIVAPPKAGKTIVLQQIANAISTNNPEVHLMVVLVDERPEEVTDMQRTVKGEVIASTFDRPAEDHTTVAELAIERAKRLVELGHDVVVLLDSITRLGRAYNLASPASGRILSGGVDASALYPPKRFFGAARNIENGGSLTILATALVETGSKMDEVIFEEFKGTGNSELRLSRQLADKRIFPAVDVNASSTRREELLMGVDETKITWKLRRALAGVDQQQALEIVLGRLKETTSNVEFLMQVQKTMPNPTGHNGRDLEK</sequence>
<protein>
    <recommendedName>
        <fullName evidence="9 10">Transcription termination factor Rho</fullName>
        <ecNumber evidence="9 10">3.6.4.-</ecNumber>
    </recommendedName>
    <alternativeName>
        <fullName evidence="9">ATP-dependent helicase Rho</fullName>
    </alternativeName>
</protein>
<evidence type="ECO:0000256" key="8">
    <source>
        <dbReference type="ARBA" id="ARBA00023163"/>
    </source>
</evidence>
<feature type="region of interest" description="Disordered" evidence="12">
    <location>
        <begin position="130"/>
        <end position="362"/>
    </location>
</feature>
<dbReference type="GO" id="GO:0004386">
    <property type="term" value="F:helicase activity"/>
    <property type="evidence" value="ECO:0007669"/>
    <property type="project" value="UniProtKB-UniRule"/>
</dbReference>
<dbReference type="InterPro" id="IPR011129">
    <property type="entry name" value="CSD"/>
</dbReference>
<dbReference type="InterPro" id="IPR012340">
    <property type="entry name" value="NA-bd_OB-fold"/>
</dbReference>
<evidence type="ECO:0000259" key="13">
    <source>
        <dbReference type="PROSITE" id="PS51856"/>
    </source>
</evidence>
<gene>
    <name evidence="9" type="primary">rho</name>
    <name evidence="14" type="ORF">SAMN06296010_2084</name>
</gene>
<evidence type="ECO:0000256" key="9">
    <source>
        <dbReference type="HAMAP-Rule" id="MF_01884"/>
    </source>
</evidence>
<dbReference type="InterPro" id="IPR004665">
    <property type="entry name" value="Term_rho"/>
</dbReference>
<dbReference type="GO" id="GO:0006353">
    <property type="term" value="P:DNA-templated transcription termination"/>
    <property type="evidence" value="ECO:0007669"/>
    <property type="project" value="UniProtKB-UniRule"/>
</dbReference>
<dbReference type="CDD" id="cd04459">
    <property type="entry name" value="Rho_CSD"/>
    <property type="match status" value="1"/>
</dbReference>
<keyword evidence="6 9" id="KW-0694">RNA-binding</keyword>
<dbReference type="NCBIfam" id="TIGR00767">
    <property type="entry name" value="rho"/>
    <property type="match status" value="1"/>
</dbReference>
<reference evidence="15" key="1">
    <citation type="submission" date="2017-04" db="EMBL/GenBank/DDBJ databases">
        <authorList>
            <person name="Varghese N."/>
            <person name="Submissions S."/>
        </authorList>
    </citation>
    <scope>NUCLEOTIDE SEQUENCE [LARGE SCALE GENOMIC DNA]</scope>
    <source>
        <strain evidence="15">VKM Ac-2510</strain>
    </source>
</reference>
<comment type="function">
    <text evidence="9">Facilitates transcription termination by a mechanism that involves Rho binding to the nascent RNA, activation of Rho's RNA-dependent ATPase activity, and release of the mRNA from the DNA template.</text>
</comment>
<evidence type="ECO:0000256" key="2">
    <source>
        <dbReference type="ARBA" id="ARBA00022741"/>
    </source>
</evidence>
<evidence type="ECO:0000256" key="11">
    <source>
        <dbReference type="PROSITE-ProRule" id="PRU01203"/>
    </source>
</evidence>
<dbReference type="InterPro" id="IPR041703">
    <property type="entry name" value="Rho_factor_ATP-bd"/>
</dbReference>
<dbReference type="Gene3D" id="2.40.50.140">
    <property type="entry name" value="Nucleic acid-binding proteins"/>
    <property type="match status" value="1"/>
</dbReference>
<dbReference type="GO" id="GO:0008186">
    <property type="term" value="F:ATP-dependent activity, acting on RNA"/>
    <property type="evidence" value="ECO:0007669"/>
    <property type="project" value="UniProtKB-UniRule"/>
</dbReference>
<dbReference type="Gene3D" id="1.10.720.10">
    <property type="match status" value="1"/>
</dbReference>
<dbReference type="GO" id="GO:0016787">
    <property type="term" value="F:hydrolase activity"/>
    <property type="evidence" value="ECO:0007669"/>
    <property type="project" value="UniProtKB-KW"/>
</dbReference>
<keyword evidence="3 9" id="KW-0378">Hydrolase</keyword>
<feature type="binding site" evidence="9">
    <location>
        <begin position="489"/>
        <end position="494"/>
    </location>
    <ligand>
        <name>ATP</name>
        <dbReference type="ChEBI" id="CHEBI:30616"/>
    </ligand>
</feature>
<feature type="compositionally biased region" description="Basic and acidic residues" evidence="12">
    <location>
        <begin position="310"/>
        <end position="325"/>
    </location>
</feature>
<dbReference type="InterPro" id="IPR027417">
    <property type="entry name" value="P-loop_NTPase"/>
</dbReference>
<dbReference type="PANTHER" id="PTHR46425:SF1">
    <property type="entry name" value="TRANSCRIPTION TERMINATION FACTOR RHO"/>
    <property type="match status" value="1"/>
</dbReference>
<name>A0A1X7K4V3_9MICO</name>
<dbReference type="STRING" id="150121.SAMN06296010_2084"/>
<evidence type="ECO:0000256" key="12">
    <source>
        <dbReference type="SAM" id="MobiDB-lite"/>
    </source>
</evidence>
<keyword evidence="4 9" id="KW-0347">Helicase</keyword>
<comment type="caution">
    <text evidence="9">Lacks conserved residue(s) required for the propagation of feature annotation.</text>
</comment>
<proteinExistence type="inferred from homology"/>
<keyword evidence="1 9" id="KW-0806">Transcription termination</keyword>
<dbReference type="Pfam" id="PF07498">
    <property type="entry name" value="Rho_N"/>
    <property type="match status" value="1"/>
</dbReference>
<dbReference type="NCBIfam" id="NF006886">
    <property type="entry name" value="PRK09376.1"/>
    <property type="match status" value="1"/>
</dbReference>
<dbReference type="Gene3D" id="3.40.50.300">
    <property type="entry name" value="P-loop containing nucleotide triphosphate hydrolases"/>
    <property type="match status" value="1"/>
</dbReference>
<feature type="binding site" evidence="9">
    <location>
        <position position="532"/>
    </location>
    <ligand>
        <name>ATP</name>
        <dbReference type="ChEBI" id="CHEBI:30616"/>
    </ligand>
</feature>
<dbReference type="InterPro" id="IPR011113">
    <property type="entry name" value="Rho_RNA-bd"/>
</dbReference>
<evidence type="ECO:0000256" key="3">
    <source>
        <dbReference type="ARBA" id="ARBA00022801"/>
    </source>
</evidence>
<evidence type="ECO:0000256" key="5">
    <source>
        <dbReference type="ARBA" id="ARBA00022840"/>
    </source>
</evidence>
<feature type="compositionally biased region" description="Basic and acidic residues" evidence="12">
    <location>
        <begin position="233"/>
        <end position="242"/>
    </location>
</feature>
<comment type="subunit">
    <text evidence="9">Homohexamer. The homohexamer assembles into an open ring structure.</text>
</comment>
<dbReference type="SMART" id="SM00357">
    <property type="entry name" value="CSP"/>
    <property type="match status" value="1"/>
</dbReference>
<dbReference type="SMART" id="SM00382">
    <property type="entry name" value="AAA"/>
    <property type="match status" value="1"/>
</dbReference>
<feature type="compositionally biased region" description="Low complexity" evidence="12">
    <location>
        <begin position="276"/>
        <end position="300"/>
    </location>
</feature>
<dbReference type="PROSITE" id="PS51856">
    <property type="entry name" value="RHO_RNA_BD"/>
    <property type="match status" value="1"/>
</dbReference>
<keyword evidence="7 9" id="KW-0805">Transcription regulation</keyword>
<organism evidence="14 15">
    <name type="scientific">Agreia pratensis</name>
    <dbReference type="NCBI Taxonomy" id="150121"/>
    <lineage>
        <taxon>Bacteria</taxon>
        <taxon>Bacillati</taxon>
        <taxon>Actinomycetota</taxon>
        <taxon>Actinomycetes</taxon>
        <taxon>Micrococcales</taxon>
        <taxon>Microbacteriaceae</taxon>
        <taxon>Agreia</taxon>
    </lineage>
</organism>
<feature type="region of interest" description="Disordered" evidence="12">
    <location>
        <begin position="79"/>
        <end position="98"/>
    </location>
</feature>
<feature type="compositionally biased region" description="Basic and acidic residues" evidence="12">
    <location>
        <begin position="213"/>
        <end position="224"/>
    </location>
</feature>
<dbReference type="EC" id="3.6.4.-" evidence="9 10"/>
<dbReference type="CDD" id="cd01128">
    <property type="entry name" value="rho_factor_C"/>
    <property type="match status" value="1"/>
</dbReference>
<dbReference type="SUPFAM" id="SSF52540">
    <property type="entry name" value="P-loop containing nucleoside triphosphate hydrolases"/>
    <property type="match status" value="1"/>
</dbReference>
<evidence type="ECO:0000256" key="10">
    <source>
        <dbReference type="NCBIfam" id="TIGR00767"/>
    </source>
</evidence>
<dbReference type="EMBL" id="FXAY01000003">
    <property type="protein sequence ID" value="SMG35855.1"/>
    <property type="molecule type" value="Genomic_DNA"/>
</dbReference>
<keyword evidence="8 9" id="KW-0804">Transcription</keyword>
<feature type="compositionally biased region" description="Basic residues" evidence="12">
    <location>
        <begin position="342"/>
        <end position="352"/>
    </location>
</feature>
<dbReference type="Pfam" id="PF07497">
    <property type="entry name" value="Rho_RNA_bind"/>
    <property type="match status" value="1"/>
</dbReference>
<dbReference type="Pfam" id="PF00006">
    <property type="entry name" value="ATP-synt_ab"/>
    <property type="match status" value="1"/>
</dbReference>
<comment type="similarity">
    <text evidence="9 11">Belongs to the Rho family.</text>
</comment>
<dbReference type="InterPro" id="IPR011112">
    <property type="entry name" value="Rho-like_N"/>
</dbReference>
<dbReference type="HAMAP" id="MF_01884">
    <property type="entry name" value="Rho"/>
    <property type="match status" value="1"/>
</dbReference>